<evidence type="ECO:0000313" key="3">
    <source>
        <dbReference type="Proteomes" id="UP000192266"/>
    </source>
</evidence>
<keyword evidence="3" id="KW-1185">Reference proteome</keyword>
<keyword evidence="1" id="KW-0812">Transmembrane</keyword>
<proteinExistence type="predicted"/>
<dbReference type="STRING" id="645990.SAMN00120144_2056"/>
<keyword evidence="1" id="KW-0472">Membrane</keyword>
<evidence type="ECO:0000256" key="1">
    <source>
        <dbReference type="SAM" id="Phobius"/>
    </source>
</evidence>
<organism evidence="2 3">
    <name type="scientific">Hymenobacter roseosalivarius DSM 11622</name>
    <dbReference type="NCBI Taxonomy" id="645990"/>
    <lineage>
        <taxon>Bacteria</taxon>
        <taxon>Pseudomonadati</taxon>
        <taxon>Bacteroidota</taxon>
        <taxon>Cytophagia</taxon>
        <taxon>Cytophagales</taxon>
        <taxon>Hymenobacteraceae</taxon>
        <taxon>Hymenobacter</taxon>
    </lineage>
</organism>
<dbReference type="RefSeq" id="WP_143434890.1">
    <property type="nucleotide sequence ID" value="NZ_FWWW01000067.1"/>
</dbReference>
<accession>A0A1W1VMY0</accession>
<reference evidence="2 3" key="1">
    <citation type="submission" date="2017-04" db="EMBL/GenBank/DDBJ databases">
        <authorList>
            <person name="Afonso C.L."/>
            <person name="Miller P.J."/>
            <person name="Scott M.A."/>
            <person name="Spackman E."/>
            <person name="Goraichik I."/>
            <person name="Dimitrov K.M."/>
            <person name="Suarez D.L."/>
            <person name="Swayne D.E."/>
        </authorList>
    </citation>
    <scope>NUCLEOTIDE SEQUENCE [LARGE SCALE GENOMIC DNA]</scope>
    <source>
        <strain evidence="2 3">DSM 11622</strain>
    </source>
</reference>
<name>A0A1W1VMY0_9BACT</name>
<evidence type="ECO:0000313" key="2">
    <source>
        <dbReference type="EMBL" id="SMB94688.1"/>
    </source>
</evidence>
<keyword evidence="1" id="KW-1133">Transmembrane helix</keyword>
<dbReference type="Proteomes" id="UP000192266">
    <property type="component" value="Unassembled WGS sequence"/>
</dbReference>
<dbReference type="OrthoDB" id="1450339at2"/>
<gene>
    <name evidence="2" type="ORF">SAMN00120144_2056</name>
</gene>
<protein>
    <submittedName>
        <fullName evidence="2">Uncharacterized protein</fullName>
    </submittedName>
</protein>
<sequence length="97" mass="10290">MPSVVYVLWIVVLAVAVLLLPFIIRLLHKTLLAAMSIERYLREMKEAGLGIAGNTGHITALDSTISVATDILGSAGSINANAETIKVTLAGRATKFN</sequence>
<dbReference type="AlphaFoldDB" id="A0A1W1VMY0"/>
<dbReference type="EMBL" id="FWWW01000067">
    <property type="protein sequence ID" value="SMB94688.1"/>
    <property type="molecule type" value="Genomic_DNA"/>
</dbReference>
<feature type="transmembrane region" description="Helical" evidence="1">
    <location>
        <begin position="6"/>
        <end position="27"/>
    </location>
</feature>